<dbReference type="Proteomes" id="UP000637628">
    <property type="component" value="Unassembled WGS sequence"/>
</dbReference>
<evidence type="ECO:0000313" key="1">
    <source>
        <dbReference type="EMBL" id="GIE07290.1"/>
    </source>
</evidence>
<reference evidence="1 2" key="1">
    <citation type="submission" date="2021-01" db="EMBL/GenBank/DDBJ databases">
        <title>Whole genome shotgun sequence of Actinoplanes durhamensis NBRC 14914.</title>
        <authorList>
            <person name="Komaki H."/>
            <person name="Tamura T."/>
        </authorList>
    </citation>
    <scope>NUCLEOTIDE SEQUENCE [LARGE SCALE GENOMIC DNA]</scope>
    <source>
        <strain evidence="1 2">NBRC 14914</strain>
    </source>
</reference>
<dbReference type="EMBL" id="BOML01000075">
    <property type="protein sequence ID" value="GIE07290.1"/>
    <property type="molecule type" value="Genomic_DNA"/>
</dbReference>
<gene>
    <name evidence="1" type="ORF">Adu01nite_86400</name>
</gene>
<organism evidence="1 2">
    <name type="scientific">Paractinoplanes durhamensis</name>
    <dbReference type="NCBI Taxonomy" id="113563"/>
    <lineage>
        <taxon>Bacteria</taxon>
        <taxon>Bacillati</taxon>
        <taxon>Actinomycetota</taxon>
        <taxon>Actinomycetes</taxon>
        <taxon>Micromonosporales</taxon>
        <taxon>Micromonosporaceae</taxon>
        <taxon>Paractinoplanes</taxon>
    </lineage>
</organism>
<protein>
    <submittedName>
        <fullName evidence="1">Uncharacterized protein</fullName>
    </submittedName>
</protein>
<proteinExistence type="predicted"/>
<name>A0ABQ3ZBU5_9ACTN</name>
<sequence length="70" mass="7699">MSQEYRGTPVASSSIGMAGPYVYLQPGQFEARWGGRCADCGDFIRKGDAAGFNDSDEVVCDDCWIPWSDR</sequence>
<accession>A0ABQ3ZBU5</accession>
<comment type="caution">
    <text evidence="1">The sequence shown here is derived from an EMBL/GenBank/DDBJ whole genome shotgun (WGS) entry which is preliminary data.</text>
</comment>
<evidence type="ECO:0000313" key="2">
    <source>
        <dbReference type="Proteomes" id="UP000637628"/>
    </source>
</evidence>
<keyword evidence="2" id="KW-1185">Reference proteome</keyword>